<reference evidence="3 4" key="1">
    <citation type="submission" date="2010-05" db="EMBL/GenBank/DDBJ databases">
        <title>The Genome Sequence of Thecamonas trahens ATCC 50062.</title>
        <authorList>
            <consortium name="The Broad Institute Genome Sequencing Platform"/>
            <person name="Russ C."/>
            <person name="Cuomo C."/>
            <person name="Shea T."/>
            <person name="Young S.K."/>
            <person name="Zeng Q."/>
            <person name="Koehrsen M."/>
            <person name="Haas B."/>
            <person name="Borodovsky M."/>
            <person name="Guigo R."/>
            <person name="Alvarado L."/>
            <person name="Berlin A."/>
            <person name="Bochicchio J."/>
            <person name="Borenstein D."/>
            <person name="Chapman S."/>
            <person name="Chen Z."/>
            <person name="Freedman E."/>
            <person name="Gellesch M."/>
            <person name="Goldberg J."/>
            <person name="Griggs A."/>
            <person name="Gujja S."/>
            <person name="Heilman E."/>
            <person name="Heiman D."/>
            <person name="Hepburn T."/>
            <person name="Howarth C."/>
            <person name="Jen D."/>
            <person name="Larson L."/>
            <person name="Mehta T."/>
            <person name="Park D."/>
            <person name="Pearson M."/>
            <person name="Roberts A."/>
            <person name="Saif S."/>
            <person name="Shenoy N."/>
            <person name="Sisk P."/>
            <person name="Stolte C."/>
            <person name="Sykes S."/>
            <person name="Thomson T."/>
            <person name="Walk T."/>
            <person name="White J."/>
            <person name="Yandava C."/>
            <person name="Burger G."/>
            <person name="Gray M.W."/>
            <person name="Holland P.W.H."/>
            <person name="King N."/>
            <person name="Lang F.B.F."/>
            <person name="Roger A.J."/>
            <person name="Ruiz-Trillo I."/>
            <person name="Lander E."/>
            <person name="Nusbaum C."/>
        </authorList>
    </citation>
    <scope>NUCLEOTIDE SEQUENCE [LARGE SCALE GENOMIC DNA]</scope>
    <source>
        <strain evidence="3 4">ATCC 50062</strain>
    </source>
</reference>
<accession>A0A0L0DHC6</accession>
<proteinExistence type="inferred from homology"/>
<comment type="function">
    <text evidence="1">Component of the coat protein complex II (COPII) which promotes the formation of transport vesicles from the endoplasmic reticulum (ER). The coat has two main functions, the physical deformation of the endoplasmic reticulum membrane into vesicles and the selection of cargo molecules.</text>
</comment>
<dbReference type="GO" id="GO:0005789">
    <property type="term" value="C:endoplasmic reticulum membrane"/>
    <property type="evidence" value="ECO:0007669"/>
    <property type="project" value="UniProtKB-SubCell"/>
</dbReference>
<keyword evidence="1" id="KW-0479">Metal-binding</keyword>
<dbReference type="GO" id="GO:0030127">
    <property type="term" value="C:COPII vesicle coat"/>
    <property type="evidence" value="ECO:0007669"/>
    <property type="project" value="InterPro"/>
</dbReference>
<feature type="compositionally biased region" description="Low complexity" evidence="2">
    <location>
        <begin position="1"/>
        <end position="16"/>
    </location>
</feature>
<dbReference type="InterPro" id="IPR036174">
    <property type="entry name" value="Znf_Sec23_Sec24_sf"/>
</dbReference>
<dbReference type="GO" id="GO:0005096">
    <property type="term" value="F:GTPase activator activity"/>
    <property type="evidence" value="ECO:0007669"/>
    <property type="project" value="TreeGrafter"/>
</dbReference>
<dbReference type="EMBL" id="GL349468">
    <property type="protein sequence ID" value="KNC51595.1"/>
    <property type="molecule type" value="Genomic_DNA"/>
</dbReference>
<dbReference type="GeneID" id="25566407"/>
<dbReference type="RefSeq" id="XP_013755993.1">
    <property type="nucleotide sequence ID" value="XM_013900539.1"/>
</dbReference>
<evidence type="ECO:0000313" key="3">
    <source>
        <dbReference type="EMBL" id="KNC51595.1"/>
    </source>
</evidence>
<evidence type="ECO:0000256" key="1">
    <source>
        <dbReference type="RuleBase" id="RU365030"/>
    </source>
</evidence>
<dbReference type="GO" id="GO:0090110">
    <property type="term" value="P:COPII-coated vesicle cargo loading"/>
    <property type="evidence" value="ECO:0007669"/>
    <property type="project" value="TreeGrafter"/>
</dbReference>
<feature type="region of interest" description="Disordered" evidence="2">
    <location>
        <begin position="1"/>
        <end position="25"/>
    </location>
</feature>
<dbReference type="Proteomes" id="UP000054408">
    <property type="component" value="Unassembled WGS sequence"/>
</dbReference>
<keyword evidence="4" id="KW-1185">Reference proteome</keyword>
<organism evidence="3 4">
    <name type="scientific">Thecamonas trahens ATCC 50062</name>
    <dbReference type="NCBI Taxonomy" id="461836"/>
    <lineage>
        <taxon>Eukaryota</taxon>
        <taxon>Apusozoa</taxon>
        <taxon>Apusomonadida</taxon>
        <taxon>Apusomonadidae</taxon>
        <taxon>Thecamonas</taxon>
    </lineage>
</organism>
<keyword evidence="1" id="KW-0472">Membrane</keyword>
<keyword evidence="1" id="KW-0931">ER-Golgi transport</keyword>
<dbReference type="PANTHER" id="PTHR11141:SF6">
    <property type="entry name" value="PROTEIN TRANSPORT PROTEIN SEC23 A"/>
    <property type="match status" value="1"/>
</dbReference>
<keyword evidence="1" id="KW-0256">Endoplasmic reticulum</keyword>
<dbReference type="GO" id="GO:0070971">
    <property type="term" value="C:endoplasmic reticulum exit site"/>
    <property type="evidence" value="ECO:0007669"/>
    <property type="project" value="TreeGrafter"/>
</dbReference>
<sequence>MSRSSSSSTPSQTKSSSHLRLQPDLTWTTPSFPPDAVTAHAVPVAVAAALAPLAPEYVLADPMTGECEAAGLVSAPTLGMDECARCEGCRSYMTPWSSFSAARAHRGRWRCALCTAWNDPATPVLAARYATPASQSKQPELASAVVDYVDMDLDALTDAGEVDLAASLTTALAVIYLVDVTADAETLAHVQASLLGGLEGLPSGAHVGLIALDGCRMGLAAVTHDTAELPVFRWVETCAGDDAVPLIDVVDWPWLVAEKASSYETLAAALSGLGPAPAPALAAATERAPDLAGAFAAVLDLVEASPTSEHYTVAVNVVLASSARDVASGGYEALGARAAELGVAVSVYGLRLFNGPIGLGAVAGLATASGGALGVYDLPMGAGSGASSELPQDLFLAGRAESRGHILHDAQVVVRLSTGLRTRLVSGPCTADELVASRVSTGAVRVHTGLVVELEYESASAKLPALPIVQLAVRGLVYSPSAKRMVPVVRVVSARPASLATSPWDVLAAMAVAPVAKVLALSALGAEHSADAVAQVIGGMVTDIERLVPNVAVGSGGLLQRLAEVGAPQLAHVLRVAHALCVRSANRDSLGDGGVRDAAAWILGDARAVLAGLYPVLVAWESEEVVGRRGVLPLSRRAVMDATTRGAQFVVADGGHNVVVYGSSGVPAVGSALRSRYTGAKIASALGVRARVVITSAGGVGSDALEHVLVEEGVVGFVDPLESWVEGFRR</sequence>
<keyword evidence="1" id="KW-0653">Protein transport</keyword>
<keyword evidence="1" id="KW-0813">Transport</keyword>
<dbReference type="SUPFAM" id="SSF82919">
    <property type="entry name" value="Zn-finger domain of Sec23/24"/>
    <property type="match status" value="1"/>
</dbReference>
<protein>
    <recommendedName>
        <fullName evidence="1">Protein transport protein SEC23</fullName>
    </recommendedName>
</protein>
<dbReference type="AlphaFoldDB" id="A0A0L0DHC6"/>
<keyword evidence="1" id="KW-0862">Zinc</keyword>
<evidence type="ECO:0000256" key="2">
    <source>
        <dbReference type="SAM" id="MobiDB-lite"/>
    </source>
</evidence>
<dbReference type="GO" id="GO:0008270">
    <property type="term" value="F:zinc ion binding"/>
    <property type="evidence" value="ECO:0007669"/>
    <property type="project" value="InterPro"/>
</dbReference>
<gene>
    <name evidence="3" type="ORF">AMSG_07503</name>
</gene>
<name>A0A0L0DHC6_THETB</name>
<dbReference type="InterPro" id="IPR037364">
    <property type="entry name" value="Sec23"/>
</dbReference>
<comment type="subcellular location">
    <subcellularLocation>
        <location evidence="1">Cytoplasmic vesicle</location>
        <location evidence="1">COPII-coated vesicle membrane</location>
        <topology evidence="1">Peripheral membrane protein</topology>
        <orientation evidence="1">Cytoplasmic side</orientation>
    </subcellularLocation>
    <subcellularLocation>
        <location evidence="1">Endoplasmic reticulum membrane</location>
        <topology evidence="1">Peripheral membrane protein</topology>
        <orientation evidence="1">Cytoplasmic side</orientation>
    </subcellularLocation>
</comment>
<keyword evidence="1" id="KW-0968">Cytoplasmic vesicle</keyword>
<comment type="similarity">
    <text evidence="1">Belongs to the SEC23/SEC24 family. SEC23 subfamily.</text>
</comment>
<dbReference type="STRING" id="461836.A0A0L0DHC6"/>
<evidence type="ECO:0000313" key="4">
    <source>
        <dbReference type="Proteomes" id="UP000054408"/>
    </source>
</evidence>
<dbReference type="PANTHER" id="PTHR11141">
    <property type="entry name" value="PROTEIN TRANSPORT PROTEIN SEC23"/>
    <property type="match status" value="1"/>
</dbReference>
<dbReference type="GO" id="GO:0006886">
    <property type="term" value="P:intracellular protein transport"/>
    <property type="evidence" value="ECO:0007669"/>
    <property type="project" value="InterPro"/>
</dbReference>
<dbReference type="Gene3D" id="2.30.30.380">
    <property type="entry name" value="Zn-finger domain of Sec23/24"/>
    <property type="match status" value="1"/>
</dbReference>
<keyword evidence="1" id="KW-0963">Cytoplasm</keyword>